<gene>
    <name evidence="1" type="ORF">A2606_00555</name>
</gene>
<organism evidence="1 2">
    <name type="scientific">Candidatus Yanofskybacteria bacterium RIFOXYD1_FULL_42_10</name>
    <dbReference type="NCBI Taxonomy" id="1802718"/>
    <lineage>
        <taxon>Bacteria</taxon>
        <taxon>Candidatus Yanofskyibacteriota</taxon>
    </lineage>
</organism>
<comment type="caution">
    <text evidence="1">The sequence shown here is derived from an EMBL/GenBank/DDBJ whole genome shotgun (WGS) entry which is preliminary data.</text>
</comment>
<protein>
    <submittedName>
        <fullName evidence="1">Uncharacterized protein</fullName>
    </submittedName>
</protein>
<dbReference type="Proteomes" id="UP000178043">
    <property type="component" value="Unassembled WGS sequence"/>
</dbReference>
<evidence type="ECO:0000313" key="2">
    <source>
        <dbReference type="Proteomes" id="UP000178043"/>
    </source>
</evidence>
<reference evidence="1 2" key="1">
    <citation type="journal article" date="2016" name="Nat. Commun.">
        <title>Thousands of microbial genomes shed light on interconnected biogeochemical processes in an aquifer system.</title>
        <authorList>
            <person name="Anantharaman K."/>
            <person name="Brown C.T."/>
            <person name="Hug L.A."/>
            <person name="Sharon I."/>
            <person name="Castelle C.J."/>
            <person name="Probst A.J."/>
            <person name="Thomas B.C."/>
            <person name="Singh A."/>
            <person name="Wilkins M.J."/>
            <person name="Karaoz U."/>
            <person name="Brodie E.L."/>
            <person name="Williams K.H."/>
            <person name="Hubbard S.S."/>
            <person name="Banfield J.F."/>
        </authorList>
    </citation>
    <scope>NUCLEOTIDE SEQUENCE [LARGE SCALE GENOMIC DNA]</scope>
</reference>
<accession>A0A1F8HUE7</accession>
<name>A0A1F8HUE7_9BACT</name>
<dbReference type="AlphaFoldDB" id="A0A1F8HUE7"/>
<sequence length="59" mass="6789">MIKKIGSKYMVVAESGRHMGEYKTKAEAKHRLAQIEFFKHLKSGSGSKLKLRKRSLLKK</sequence>
<evidence type="ECO:0000313" key="1">
    <source>
        <dbReference type="EMBL" id="OGN41122.1"/>
    </source>
</evidence>
<dbReference type="EMBL" id="MGLG01000028">
    <property type="protein sequence ID" value="OGN41122.1"/>
    <property type="molecule type" value="Genomic_DNA"/>
</dbReference>
<proteinExistence type="predicted"/>